<feature type="region of interest" description="Disordered" evidence="1">
    <location>
        <begin position="68"/>
        <end position="88"/>
    </location>
</feature>
<dbReference type="Proteomes" id="UP000011668">
    <property type="component" value="Unassembled WGS sequence"/>
</dbReference>
<gene>
    <name evidence="2" type="ORF">AG1IA_05332</name>
</gene>
<comment type="caution">
    <text evidence="2">The sequence shown here is derived from an EMBL/GenBank/DDBJ whole genome shotgun (WGS) entry which is preliminary data.</text>
</comment>
<organism evidence="2 3">
    <name type="scientific">Thanatephorus cucumeris (strain AG1-IA)</name>
    <name type="common">Rice sheath blight fungus</name>
    <name type="synonym">Rhizoctonia solani</name>
    <dbReference type="NCBI Taxonomy" id="983506"/>
    <lineage>
        <taxon>Eukaryota</taxon>
        <taxon>Fungi</taxon>
        <taxon>Dikarya</taxon>
        <taxon>Basidiomycota</taxon>
        <taxon>Agaricomycotina</taxon>
        <taxon>Agaricomycetes</taxon>
        <taxon>Cantharellales</taxon>
        <taxon>Ceratobasidiaceae</taxon>
        <taxon>Rhizoctonia</taxon>
        <taxon>Rhizoctonia solani AG-1</taxon>
    </lineage>
</organism>
<evidence type="ECO:0000313" key="2">
    <source>
        <dbReference type="EMBL" id="ELU40639.1"/>
    </source>
</evidence>
<name>L8WWA8_THACA</name>
<sequence length="88" mass="9978">MNAGSGNALREKVVQELFHFFLRIRRLVFPGQIISYVDELPDARLLGVYSGELLLPFPFPVSWPRANRPTQSHPFGPFGTQEAPVNRN</sequence>
<evidence type="ECO:0000256" key="1">
    <source>
        <dbReference type="SAM" id="MobiDB-lite"/>
    </source>
</evidence>
<evidence type="ECO:0000313" key="3">
    <source>
        <dbReference type="Proteomes" id="UP000011668"/>
    </source>
</evidence>
<dbReference type="AlphaFoldDB" id="L8WWA8"/>
<keyword evidence="3" id="KW-1185">Reference proteome</keyword>
<proteinExistence type="predicted"/>
<reference evidence="2 3" key="1">
    <citation type="journal article" date="2013" name="Nat. Commun.">
        <title>The evolution and pathogenic mechanisms of the rice sheath blight pathogen.</title>
        <authorList>
            <person name="Zheng A."/>
            <person name="Lin R."/>
            <person name="Xu L."/>
            <person name="Qin P."/>
            <person name="Tang C."/>
            <person name="Ai P."/>
            <person name="Zhang D."/>
            <person name="Liu Y."/>
            <person name="Sun Z."/>
            <person name="Feng H."/>
            <person name="Wang Y."/>
            <person name="Chen Y."/>
            <person name="Liang X."/>
            <person name="Fu R."/>
            <person name="Li Q."/>
            <person name="Zhang J."/>
            <person name="Yu X."/>
            <person name="Xie Z."/>
            <person name="Ding L."/>
            <person name="Guan P."/>
            <person name="Tang J."/>
            <person name="Liang Y."/>
            <person name="Wang S."/>
            <person name="Deng Q."/>
            <person name="Li S."/>
            <person name="Zhu J."/>
            <person name="Wang L."/>
            <person name="Liu H."/>
            <person name="Li P."/>
        </authorList>
    </citation>
    <scope>NUCLEOTIDE SEQUENCE [LARGE SCALE GENOMIC DNA]</scope>
    <source>
        <strain evidence="3">AG-1 IA</strain>
    </source>
</reference>
<protein>
    <submittedName>
        <fullName evidence="2">Uncharacterized protein</fullName>
    </submittedName>
</protein>
<accession>L8WWA8</accession>
<dbReference type="EMBL" id="AFRT01001368">
    <property type="protein sequence ID" value="ELU40639.1"/>
    <property type="molecule type" value="Genomic_DNA"/>
</dbReference>
<dbReference type="HOGENOM" id="CLU_2470616_0_0_1"/>